<gene>
    <name evidence="2" type="ORF">HPLM_LOCUS2846</name>
</gene>
<feature type="compositionally biased region" description="Polar residues" evidence="1">
    <location>
        <begin position="117"/>
        <end position="136"/>
    </location>
</feature>
<evidence type="ECO:0000313" key="3">
    <source>
        <dbReference type="Proteomes" id="UP000268014"/>
    </source>
</evidence>
<dbReference type="AlphaFoldDB" id="A0A3P7U4F3"/>
<feature type="compositionally biased region" description="Basic and acidic residues" evidence="1">
    <location>
        <begin position="8"/>
        <end position="30"/>
    </location>
</feature>
<evidence type="ECO:0000256" key="1">
    <source>
        <dbReference type="SAM" id="MobiDB-lite"/>
    </source>
</evidence>
<protein>
    <submittedName>
        <fullName evidence="2">Uncharacterized protein</fullName>
    </submittedName>
</protein>
<dbReference type="OrthoDB" id="5849172at2759"/>
<feature type="region of interest" description="Disordered" evidence="1">
    <location>
        <begin position="1"/>
        <end position="136"/>
    </location>
</feature>
<dbReference type="STRING" id="6290.A0A3P7U4F3"/>
<name>A0A3P7U4F3_HAEPC</name>
<accession>A0A3P7U4F3</accession>
<proteinExistence type="predicted"/>
<sequence length="136" mass="14846">MARFGWESNHHSYMVDERLKKDDELSERRSTPSTAPQIIVRGPRSDSDARSVSPSSRCRSSSLAVTTSPSVARRVDPRLRRTRSATAVHLANHHRRTSTKGSDDATPRHERAVTGDSIFTSGLGSLSEDSATADGS</sequence>
<feature type="compositionally biased region" description="Low complexity" evidence="1">
    <location>
        <begin position="50"/>
        <end position="62"/>
    </location>
</feature>
<dbReference type="EMBL" id="UZAF01007174">
    <property type="protein sequence ID" value="VDO17197.1"/>
    <property type="molecule type" value="Genomic_DNA"/>
</dbReference>
<reference evidence="2 3" key="1">
    <citation type="submission" date="2018-11" db="EMBL/GenBank/DDBJ databases">
        <authorList>
            <consortium name="Pathogen Informatics"/>
        </authorList>
    </citation>
    <scope>NUCLEOTIDE SEQUENCE [LARGE SCALE GENOMIC DNA]</scope>
    <source>
        <strain evidence="2 3">MHpl1</strain>
    </source>
</reference>
<feature type="compositionally biased region" description="Basic and acidic residues" evidence="1">
    <location>
        <begin position="101"/>
        <end position="113"/>
    </location>
</feature>
<dbReference type="Proteomes" id="UP000268014">
    <property type="component" value="Unassembled WGS sequence"/>
</dbReference>
<keyword evidence="3" id="KW-1185">Reference proteome</keyword>
<organism evidence="2 3">
    <name type="scientific">Haemonchus placei</name>
    <name type="common">Barber's pole worm</name>
    <dbReference type="NCBI Taxonomy" id="6290"/>
    <lineage>
        <taxon>Eukaryota</taxon>
        <taxon>Metazoa</taxon>
        <taxon>Ecdysozoa</taxon>
        <taxon>Nematoda</taxon>
        <taxon>Chromadorea</taxon>
        <taxon>Rhabditida</taxon>
        <taxon>Rhabditina</taxon>
        <taxon>Rhabditomorpha</taxon>
        <taxon>Strongyloidea</taxon>
        <taxon>Trichostrongylidae</taxon>
        <taxon>Haemonchus</taxon>
    </lineage>
</organism>
<evidence type="ECO:0000313" key="2">
    <source>
        <dbReference type="EMBL" id="VDO17197.1"/>
    </source>
</evidence>